<accession>A0A068EFF2</accession>
<keyword evidence="1" id="KW-0472">Membrane</keyword>
<evidence type="ECO:0000313" key="3">
    <source>
        <dbReference type="Proteomes" id="UP000140838"/>
    </source>
</evidence>
<keyword evidence="1" id="KW-1133">Transmembrane helix</keyword>
<sequence>MIVILIIYIIVIVFFLFMLTKKATPVRLDKDNMIIHGLYKDKMTAQDTLVNLQEELSDKKTSYIAWRDLTSSTELNKHKYIKRMDPYTAMKFTYDLLDRWRLL</sequence>
<evidence type="ECO:0000313" key="2">
    <source>
        <dbReference type="EMBL" id="AID46881.1"/>
    </source>
</evidence>
<keyword evidence="3" id="KW-1185">Reference proteome</keyword>
<dbReference type="KEGG" id="vg:19738158"/>
<keyword evidence="1" id="KW-0812">Transmembrane</keyword>
<dbReference type="GeneID" id="19738158"/>
<organism evidence="2 3">
    <name type="scientific">Penguinpox virus</name>
    <dbReference type="NCBI Taxonomy" id="648998"/>
    <lineage>
        <taxon>Viruses</taxon>
        <taxon>Varidnaviria</taxon>
        <taxon>Bamfordvirae</taxon>
        <taxon>Nucleocytoviricota</taxon>
        <taxon>Pokkesviricetes</taxon>
        <taxon>Chitovirales</taxon>
        <taxon>Poxviridae</taxon>
        <taxon>Chordopoxvirinae</taxon>
        <taxon>Avipoxvirus</taxon>
        <taxon>Avipoxvirus penguinpox</taxon>
    </lineage>
</organism>
<reference evidence="2 3" key="1">
    <citation type="journal article" date="2014" name="BMC Genomics">
        <title>The complete genome sequences of poxviruses isolated from a penguin and a pigeon in South Africa and comparison to other sequenced avipoxviruses.</title>
        <authorList>
            <person name="Offerman K."/>
            <person name="Carulei O."/>
            <person name="van der Walt A.P."/>
            <person name="Douglass N."/>
            <person name="Williamson A.L."/>
        </authorList>
    </citation>
    <scope>NUCLEOTIDE SEQUENCE [LARGE SCALE GENOMIC DNA]</scope>
    <source>
        <strain evidence="2">PSan92</strain>
    </source>
</reference>
<dbReference type="Proteomes" id="UP000140838">
    <property type="component" value="Genome"/>
</dbReference>
<dbReference type="EMBL" id="KJ859677">
    <property type="protein sequence ID" value="AID46881.1"/>
    <property type="molecule type" value="Genomic_DNA"/>
</dbReference>
<protein>
    <submittedName>
        <fullName evidence="2">Uncharacterized protein</fullName>
    </submittedName>
</protein>
<dbReference type="RefSeq" id="YP_009046139.1">
    <property type="nucleotide sequence ID" value="NC_024446.1"/>
</dbReference>
<gene>
    <name evidence="2" type="ORF">pepv_153</name>
</gene>
<feature type="transmembrane region" description="Helical" evidence="1">
    <location>
        <begin position="6"/>
        <end position="24"/>
    </location>
</feature>
<evidence type="ECO:0000256" key="1">
    <source>
        <dbReference type="SAM" id="Phobius"/>
    </source>
</evidence>
<proteinExistence type="predicted"/>
<name>A0A068EFF2_9POXV</name>